<dbReference type="EMBL" id="GBRH01223577">
    <property type="protein sequence ID" value="JAD74318.1"/>
    <property type="molecule type" value="Transcribed_RNA"/>
</dbReference>
<accession>A0A0A9CIM7</accession>
<organism evidence="1">
    <name type="scientific">Arundo donax</name>
    <name type="common">Giant reed</name>
    <name type="synonym">Donax arundinaceus</name>
    <dbReference type="NCBI Taxonomy" id="35708"/>
    <lineage>
        <taxon>Eukaryota</taxon>
        <taxon>Viridiplantae</taxon>
        <taxon>Streptophyta</taxon>
        <taxon>Embryophyta</taxon>
        <taxon>Tracheophyta</taxon>
        <taxon>Spermatophyta</taxon>
        <taxon>Magnoliopsida</taxon>
        <taxon>Liliopsida</taxon>
        <taxon>Poales</taxon>
        <taxon>Poaceae</taxon>
        <taxon>PACMAD clade</taxon>
        <taxon>Arundinoideae</taxon>
        <taxon>Arundineae</taxon>
        <taxon>Arundo</taxon>
    </lineage>
</organism>
<dbReference type="AlphaFoldDB" id="A0A0A9CIM7"/>
<reference evidence="1" key="1">
    <citation type="submission" date="2014-09" db="EMBL/GenBank/DDBJ databases">
        <authorList>
            <person name="Magalhaes I.L.F."/>
            <person name="Oliveira U."/>
            <person name="Santos F.R."/>
            <person name="Vidigal T.H.D.A."/>
            <person name="Brescovit A.D."/>
            <person name="Santos A.J."/>
        </authorList>
    </citation>
    <scope>NUCLEOTIDE SEQUENCE</scope>
    <source>
        <tissue evidence="1">Shoot tissue taken approximately 20 cm above the soil surface</tissue>
    </source>
</reference>
<sequence length="28" mass="3319">MPASICEHWPLSSRSSILKRIRLKQPRQ</sequence>
<evidence type="ECO:0000313" key="1">
    <source>
        <dbReference type="EMBL" id="JAD74318.1"/>
    </source>
</evidence>
<name>A0A0A9CIM7_ARUDO</name>
<reference evidence="1" key="2">
    <citation type="journal article" date="2015" name="Data Brief">
        <title>Shoot transcriptome of the giant reed, Arundo donax.</title>
        <authorList>
            <person name="Barrero R.A."/>
            <person name="Guerrero F.D."/>
            <person name="Moolhuijzen P."/>
            <person name="Goolsby J.A."/>
            <person name="Tidwell J."/>
            <person name="Bellgard S.E."/>
            <person name="Bellgard M.I."/>
        </authorList>
    </citation>
    <scope>NUCLEOTIDE SEQUENCE</scope>
    <source>
        <tissue evidence="1">Shoot tissue taken approximately 20 cm above the soil surface</tissue>
    </source>
</reference>
<protein>
    <submittedName>
        <fullName evidence="1">Uncharacterized protein</fullName>
    </submittedName>
</protein>
<proteinExistence type="predicted"/>